<comment type="pathway">
    <text evidence="2 9">Amino-acid biosynthesis; L-tryptophan biosynthesis; L-tryptophan from chorismate: step 5/5.</text>
</comment>
<evidence type="ECO:0000256" key="9">
    <source>
        <dbReference type="HAMAP-Rule" id="MF_00131"/>
    </source>
</evidence>
<dbReference type="GO" id="GO:0004834">
    <property type="term" value="F:tryptophan synthase activity"/>
    <property type="evidence" value="ECO:0007669"/>
    <property type="project" value="UniProtKB-UniRule"/>
</dbReference>
<evidence type="ECO:0000256" key="3">
    <source>
        <dbReference type="ARBA" id="ARBA00011270"/>
    </source>
</evidence>
<feature type="active site" description="Proton acceptor" evidence="9">
    <location>
        <position position="61"/>
    </location>
</feature>
<sequence length="266" mass="29624">MLNRLDKRFKDLKERNEKALITFITSGVPDLETTEELVLEMEKAGADVVELGIPYSRPIADGKIIAEASKRALENGIKTSKVMEMVKNLREKTELPLVYLVYFNTVFAYGVDRFLSKCNEVGIDGIIIPDLPIEERDEVLEACKENYVHLIPLVAPTSKDRIKEITEGTGGFVYCVAVNGVTGTRDSINENIQEYMDTVSKFTDTPKAIGFGISSPEMAKEYKDYSDGVIVGSAIVRKILEGNSREEIVKSISSFVKELKDAVLDK</sequence>
<dbReference type="SUPFAM" id="SSF51366">
    <property type="entry name" value="Ribulose-phoshate binding barrel"/>
    <property type="match status" value="1"/>
</dbReference>
<dbReference type="HOGENOM" id="CLU_016734_0_0_9"/>
<evidence type="ECO:0000256" key="2">
    <source>
        <dbReference type="ARBA" id="ARBA00004733"/>
    </source>
</evidence>
<dbReference type="eggNOG" id="COG0159">
    <property type="taxonomic scope" value="Bacteria"/>
</dbReference>
<feature type="active site" description="Proton acceptor" evidence="9">
    <location>
        <position position="50"/>
    </location>
</feature>
<evidence type="ECO:0000256" key="10">
    <source>
        <dbReference type="RuleBase" id="RU003662"/>
    </source>
</evidence>
<dbReference type="RefSeq" id="WP_014966886.1">
    <property type="nucleotide sequence ID" value="NC_018664.1"/>
</dbReference>
<dbReference type="PANTHER" id="PTHR43406">
    <property type="entry name" value="TRYPTOPHAN SYNTHASE, ALPHA CHAIN"/>
    <property type="match status" value="1"/>
</dbReference>
<dbReference type="FunFam" id="3.20.20.70:FF:000037">
    <property type="entry name" value="Tryptophan synthase alpha chain"/>
    <property type="match status" value="1"/>
</dbReference>
<comment type="catalytic activity">
    <reaction evidence="8 9">
        <text>(1S,2R)-1-C-(indol-3-yl)glycerol 3-phosphate + L-serine = D-glyceraldehyde 3-phosphate + L-tryptophan + H2O</text>
        <dbReference type="Rhea" id="RHEA:10532"/>
        <dbReference type="ChEBI" id="CHEBI:15377"/>
        <dbReference type="ChEBI" id="CHEBI:33384"/>
        <dbReference type="ChEBI" id="CHEBI:57912"/>
        <dbReference type="ChEBI" id="CHEBI:58866"/>
        <dbReference type="ChEBI" id="CHEBI:59776"/>
        <dbReference type="EC" id="4.2.1.20"/>
    </reaction>
</comment>
<keyword evidence="4 9" id="KW-0028">Amino-acid biosynthesis</keyword>
<evidence type="ECO:0000313" key="12">
    <source>
        <dbReference type="Proteomes" id="UP000006094"/>
    </source>
</evidence>
<evidence type="ECO:0000313" key="11">
    <source>
        <dbReference type="EMBL" id="AFS77749.1"/>
    </source>
</evidence>
<name>K0AWY5_GOTA9</name>
<evidence type="ECO:0000256" key="4">
    <source>
        <dbReference type="ARBA" id="ARBA00022605"/>
    </source>
</evidence>
<gene>
    <name evidence="9 11" type="primary">trpA</name>
    <name evidence="11" type="ordered locus">Curi_c06760</name>
</gene>
<dbReference type="EC" id="4.2.1.20" evidence="9"/>
<dbReference type="InterPro" id="IPR002028">
    <property type="entry name" value="Trp_synthase_suA"/>
</dbReference>
<dbReference type="UniPathway" id="UPA00035">
    <property type="reaction ID" value="UER00044"/>
</dbReference>
<proteinExistence type="inferred from homology"/>
<dbReference type="PATRIC" id="fig|1128398.3.peg.718"/>
<accession>K0AWY5</accession>
<dbReference type="AlphaFoldDB" id="K0AWY5"/>
<dbReference type="Proteomes" id="UP000006094">
    <property type="component" value="Chromosome"/>
</dbReference>
<comment type="similarity">
    <text evidence="9 10">Belongs to the TrpA family.</text>
</comment>
<evidence type="ECO:0000256" key="6">
    <source>
        <dbReference type="ARBA" id="ARBA00023141"/>
    </source>
</evidence>
<comment type="subunit">
    <text evidence="3 9">Tetramer of two alpha and two beta chains.</text>
</comment>
<dbReference type="CDD" id="cd04724">
    <property type="entry name" value="Tryptophan_synthase_alpha"/>
    <property type="match status" value="1"/>
</dbReference>
<reference evidence="11 12" key="1">
    <citation type="journal article" date="2012" name="PLoS ONE">
        <title>The purine-utilizing bacterium Clostridium acidurici 9a: a genome-guided metabolic reconsideration.</title>
        <authorList>
            <person name="Hartwich K."/>
            <person name="Poehlein A."/>
            <person name="Daniel R."/>
        </authorList>
    </citation>
    <scope>NUCLEOTIDE SEQUENCE [LARGE SCALE GENOMIC DNA]</scope>
    <source>
        <strain evidence="12">ATCC 7906 / DSM 604 / BCRC 14475 / CIP 104303 / KCTC 5404 / NCIMB 10678 / 9a</strain>
    </source>
</reference>
<protein>
    <recommendedName>
        <fullName evidence="9">Tryptophan synthase alpha chain</fullName>
        <ecNumber evidence="9">4.2.1.20</ecNumber>
    </recommendedName>
</protein>
<dbReference type="HAMAP" id="MF_00131">
    <property type="entry name" value="Trp_synth_alpha"/>
    <property type="match status" value="1"/>
</dbReference>
<dbReference type="Gene3D" id="3.20.20.70">
    <property type="entry name" value="Aldolase class I"/>
    <property type="match status" value="1"/>
</dbReference>
<dbReference type="NCBIfam" id="TIGR00262">
    <property type="entry name" value="trpA"/>
    <property type="match status" value="1"/>
</dbReference>
<dbReference type="EMBL" id="CP003326">
    <property type="protein sequence ID" value="AFS77749.1"/>
    <property type="molecule type" value="Genomic_DNA"/>
</dbReference>
<keyword evidence="7 9" id="KW-0456">Lyase</keyword>
<evidence type="ECO:0000256" key="7">
    <source>
        <dbReference type="ARBA" id="ARBA00023239"/>
    </source>
</evidence>
<keyword evidence="6 9" id="KW-0057">Aromatic amino acid biosynthesis</keyword>
<dbReference type="STRING" id="1128398.Curi_c06760"/>
<dbReference type="PANTHER" id="PTHR43406:SF1">
    <property type="entry name" value="TRYPTOPHAN SYNTHASE ALPHA CHAIN, CHLOROPLASTIC"/>
    <property type="match status" value="1"/>
</dbReference>
<evidence type="ECO:0000256" key="1">
    <source>
        <dbReference type="ARBA" id="ARBA00003365"/>
    </source>
</evidence>
<dbReference type="KEGG" id="cad:Curi_c06760"/>
<keyword evidence="12" id="KW-1185">Reference proteome</keyword>
<organism evidence="11 12">
    <name type="scientific">Gottschalkia acidurici (strain ATCC 7906 / DSM 604 / BCRC 14475 / CIP 104303 / KCTC 5404 / NCIMB 10678 / 9a)</name>
    <name type="common">Clostridium acidurici</name>
    <dbReference type="NCBI Taxonomy" id="1128398"/>
    <lineage>
        <taxon>Bacteria</taxon>
        <taxon>Bacillati</taxon>
        <taxon>Bacillota</taxon>
        <taxon>Tissierellia</taxon>
        <taxon>Tissierellales</taxon>
        <taxon>Gottschalkiaceae</taxon>
        <taxon>Gottschalkia</taxon>
    </lineage>
</organism>
<evidence type="ECO:0000256" key="8">
    <source>
        <dbReference type="ARBA" id="ARBA00049047"/>
    </source>
</evidence>
<comment type="function">
    <text evidence="1 9">The alpha subunit is responsible for the aldol cleavage of indoleglycerol phosphate to indole and glyceraldehyde 3-phosphate.</text>
</comment>
<keyword evidence="5 9" id="KW-0822">Tryptophan biosynthesis</keyword>
<dbReference type="Pfam" id="PF00290">
    <property type="entry name" value="Trp_syntA"/>
    <property type="match status" value="1"/>
</dbReference>
<dbReference type="InterPro" id="IPR013785">
    <property type="entry name" value="Aldolase_TIM"/>
</dbReference>
<dbReference type="GO" id="GO:0005829">
    <property type="term" value="C:cytosol"/>
    <property type="evidence" value="ECO:0007669"/>
    <property type="project" value="TreeGrafter"/>
</dbReference>
<dbReference type="InterPro" id="IPR011060">
    <property type="entry name" value="RibuloseP-bd_barrel"/>
</dbReference>
<evidence type="ECO:0000256" key="5">
    <source>
        <dbReference type="ARBA" id="ARBA00022822"/>
    </source>
</evidence>